<protein>
    <submittedName>
        <fullName evidence="2">Uncharacterized protein</fullName>
    </submittedName>
</protein>
<evidence type="ECO:0000313" key="2">
    <source>
        <dbReference type="EMBL" id="EDY16059.1"/>
    </source>
</evidence>
<reference evidence="2 3" key="1">
    <citation type="journal article" date="2011" name="J. Bacteriol.">
        <title>Genome sequence of Chthoniobacter flavus Ellin428, an aerobic heterotrophic soil bacterium.</title>
        <authorList>
            <person name="Kant R."/>
            <person name="van Passel M.W."/>
            <person name="Palva A."/>
            <person name="Lucas S."/>
            <person name="Lapidus A."/>
            <person name="Glavina Del Rio T."/>
            <person name="Dalin E."/>
            <person name="Tice H."/>
            <person name="Bruce D."/>
            <person name="Goodwin L."/>
            <person name="Pitluck S."/>
            <person name="Larimer F.W."/>
            <person name="Land M.L."/>
            <person name="Hauser L."/>
            <person name="Sangwan P."/>
            <person name="de Vos W.M."/>
            <person name="Janssen P.H."/>
            <person name="Smidt H."/>
        </authorList>
    </citation>
    <scope>NUCLEOTIDE SEQUENCE [LARGE SCALE GENOMIC DNA]</scope>
    <source>
        <strain evidence="2 3">Ellin428</strain>
    </source>
</reference>
<dbReference type="STRING" id="497964.CfE428DRAFT_6453"/>
<organism evidence="2 3">
    <name type="scientific">Chthoniobacter flavus Ellin428</name>
    <dbReference type="NCBI Taxonomy" id="497964"/>
    <lineage>
        <taxon>Bacteria</taxon>
        <taxon>Pseudomonadati</taxon>
        <taxon>Verrucomicrobiota</taxon>
        <taxon>Spartobacteria</taxon>
        <taxon>Chthoniobacterales</taxon>
        <taxon>Chthoniobacteraceae</taxon>
        <taxon>Chthoniobacter</taxon>
    </lineage>
</organism>
<accession>B4DC12</accession>
<dbReference type="EMBL" id="ABVL01000042">
    <property type="protein sequence ID" value="EDY16059.1"/>
    <property type="molecule type" value="Genomic_DNA"/>
</dbReference>
<name>B4DC12_9BACT</name>
<feature type="region of interest" description="Disordered" evidence="1">
    <location>
        <begin position="168"/>
        <end position="199"/>
    </location>
</feature>
<sequence>MRRYRRQRDHAHAQAVVDCVARRTRTKEFFKRRGRRDAEKMPGVKPLRLCSANHKNVRTTRRIFGPRITQITRMRADHSRHSGDSRVTFPSLSFRRFVAPLLVAAPPRWVSAFSLLRARSQVALGTALWSELKRSGEANRRLPRRGSDGGRWQFHFAWRGCLRAREMRTTRRRPSRGQRGCLRQARSQSQLGADPQNVRTARRILARESRE</sequence>
<dbReference type="AlphaFoldDB" id="B4DC12"/>
<gene>
    <name evidence="2" type="ORF">CfE428DRAFT_6453</name>
</gene>
<dbReference type="Proteomes" id="UP000005824">
    <property type="component" value="Unassembled WGS sequence"/>
</dbReference>
<evidence type="ECO:0000256" key="1">
    <source>
        <dbReference type="SAM" id="MobiDB-lite"/>
    </source>
</evidence>
<comment type="caution">
    <text evidence="2">The sequence shown here is derived from an EMBL/GenBank/DDBJ whole genome shotgun (WGS) entry which is preliminary data.</text>
</comment>
<dbReference type="InParanoid" id="B4DC12"/>
<keyword evidence="3" id="KW-1185">Reference proteome</keyword>
<evidence type="ECO:0000313" key="3">
    <source>
        <dbReference type="Proteomes" id="UP000005824"/>
    </source>
</evidence>
<proteinExistence type="predicted"/>